<proteinExistence type="predicted"/>
<organism evidence="1 2">
    <name type="scientific">[Candida] jaroonii</name>
    <dbReference type="NCBI Taxonomy" id="467808"/>
    <lineage>
        <taxon>Eukaryota</taxon>
        <taxon>Fungi</taxon>
        <taxon>Dikarya</taxon>
        <taxon>Ascomycota</taxon>
        <taxon>Saccharomycotina</taxon>
        <taxon>Pichiomycetes</taxon>
        <taxon>Debaryomycetaceae</taxon>
        <taxon>Yamadazyma</taxon>
    </lineage>
</organism>
<name>A0ACA9YEL1_9ASCO</name>
<gene>
    <name evidence="1" type="ORF">CLIB1444_16S00760</name>
</gene>
<protein>
    <submittedName>
        <fullName evidence="1">Uncharacterized protein</fullName>
    </submittedName>
</protein>
<comment type="caution">
    <text evidence="1">The sequence shown here is derived from an EMBL/GenBank/DDBJ whole genome shotgun (WGS) entry which is preliminary data.</text>
</comment>
<reference evidence="1" key="1">
    <citation type="submission" date="2022-06" db="EMBL/GenBank/DDBJ databases">
        <authorList>
            <person name="Legras J.-L."/>
            <person name="Devillers H."/>
            <person name="Grondin C."/>
        </authorList>
    </citation>
    <scope>NUCLEOTIDE SEQUENCE</scope>
    <source>
        <strain evidence="1">CLIB 1444</strain>
    </source>
</reference>
<dbReference type="EMBL" id="CALSDN010000016">
    <property type="protein sequence ID" value="CAH6723525.1"/>
    <property type="molecule type" value="Genomic_DNA"/>
</dbReference>
<accession>A0ACA9YEL1</accession>
<keyword evidence="2" id="KW-1185">Reference proteome</keyword>
<dbReference type="Proteomes" id="UP001152531">
    <property type="component" value="Unassembled WGS sequence"/>
</dbReference>
<evidence type="ECO:0000313" key="2">
    <source>
        <dbReference type="Proteomes" id="UP001152531"/>
    </source>
</evidence>
<sequence>MSLISLGREDFLQAHHFLDGMKVPELREVARCIHLSRTSSMKKQLVKEAIIETMDRYRDSKDNHRLILVLVIIASVSKRGVGKFPFLETEYGHLMSKPNPNEGFNNLLREYCYSSPEEIQRAVAAMHREVLAASSASTNTSSSSWNGNEVRFKPNPFYDIIRRITHVPQYSNGGNKKRDIIIKVQIGTSLIQEIESNDYRICAFVGKAPIGSGSTFHKNAYIEYPNRFEIRINDHKLDASLGRGRKNDPSTNKPFDLTGHISTTGNNVVVLSFIDDFPYLVYVNLVKFKSVETVMSEHTFGHITEEEELRNIKKYFENEDEISISNIKVSLVDTVTLARIKTAVKSKNCEHFQCFDLTMFLQLQQQSYYWACPVCSVKFNIQDLVISDLFDKLAKTSKSDSILIEEDGTINEIAEEDSHSTTPMPNTTTTTNITTQKEKEKQATPMIEEIIILSSSEDEDEEDDQDIDEHTQIKEDGSPDNLESESAETIPTQVVPSVQAEVQRPSTQSGSQAPVPPSVQRPVQPETQRSPPLAETQIQPPQTESLRPVQHETQRESVQSGPQIPASQAEVQGPPKRTETQRPPPQVQRSPPQAIQRPTGQIETQGPPPQSEIQGPPPQAEVQRSRQTESQSQSPQTGMISEPAQAEIQRPPPQAEVQRPPQVEVHRPPTQSFSNQPPPQAEIQRPPTQTDMVSKPSQPRTKQPQEDFRNRGSIPPQIANPQSQTQTSVRVPSISHLHNISQYSHHRRVRPPPGEPRVHHPPPAIRFDSSKNSNRVVNPSDFEPTGYPPSNSMRDSSRSPKIQNLISPPEEVPPEITTPIQNPTTGKIWPSRDQYPYSFQALREMRNKVTNDTQTNHQNLTYSQSTPNIATQSPSSVLSQTVEGLRLSATPNSQRSGYRNFNENSEAPKDNTSGHERGRSNTIGNILPTTESQNGSSSVLVQPHAQHLTNGSFGNSVPQYQPTISPAFQNRTGFNTTPLNKSNTNGNQPKRLASLTPPVRNGRYTERHLKDITPGDQFRKTPLPVDVTVITISDSDSEEEFDDEVPLSRVSRTTTNKRNKAPEISNDDILVADPPPESTSSPKRGLDSTESSVNKRPNLLGINPMGMSLDI</sequence>
<evidence type="ECO:0000313" key="1">
    <source>
        <dbReference type="EMBL" id="CAH6723525.1"/>
    </source>
</evidence>